<gene>
    <name evidence="3" type="ORF">KK083_08075</name>
</gene>
<dbReference type="Gene3D" id="1.10.3500.10">
    <property type="entry name" value="Tex N-terminal region-like"/>
    <property type="match status" value="1"/>
</dbReference>
<evidence type="ECO:0000259" key="2">
    <source>
        <dbReference type="PROSITE" id="PS50126"/>
    </source>
</evidence>
<dbReference type="FunFam" id="2.40.50.140:FF:000051">
    <property type="entry name" value="RNA-binding transcriptional accessory protein"/>
    <property type="match status" value="1"/>
</dbReference>
<dbReference type="InterPro" id="IPR044146">
    <property type="entry name" value="S1_Tex"/>
</dbReference>
<dbReference type="PROSITE" id="PS50126">
    <property type="entry name" value="S1"/>
    <property type="match status" value="1"/>
</dbReference>
<reference evidence="3 4" key="1">
    <citation type="submission" date="2021-05" db="EMBL/GenBank/DDBJ databases">
        <title>A Polyphasic approach of four new species of the genus Ohtaekwangia: Ohtaekwangia histidinii sp. nov., Ohtaekwangia cretensis sp. nov., Ohtaekwangia indiensis sp. nov., Ohtaekwangia reichenbachii sp. nov. from diverse environment.</title>
        <authorList>
            <person name="Octaviana S."/>
        </authorList>
    </citation>
    <scope>NUCLEOTIDE SEQUENCE [LARGE SCALE GENOMIC DNA]</scope>
    <source>
        <strain evidence="3 4">PWU4</strain>
    </source>
</reference>
<dbReference type="Gene3D" id="1.10.150.310">
    <property type="entry name" value="Tex RuvX-like domain-like"/>
    <property type="match status" value="1"/>
</dbReference>
<evidence type="ECO:0000256" key="1">
    <source>
        <dbReference type="SAM" id="MobiDB-lite"/>
    </source>
</evidence>
<dbReference type="RefSeq" id="WP_254162299.1">
    <property type="nucleotide sequence ID" value="NZ_JAHESF010000006.1"/>
</dbReference>
<evidence type="ECO:0000313" key="4">
    <source>
        <dbReference type="Proteomes" id="UP001319200"/>
    </source>
</evidence>
<dbReference type="Proteomes" id="UP001319200">
    <property type="component" value="Unassembled WGS sequence"/>
</dbReference>
<dbReference type="Pfam" id="PF17674">
    <property type="entry name" value="HHH_9"/>
    <property type="match status" value="1"/>
</dbReference>
<name>A0AAP2DMM4_9BACT</name>
<dbReference type="InterPro" id="IPR032639">
    <property type="entry name" value="Tex_YqgF"/>
</dbReference>
<feature type="compositionally biased region" description="Basic and acidic residues" evidence="1">
    <location>
        <begin position="732"/>
        <end position="741"/>
    </location>
</feature>
<accession>A0AAP2DMM4</accession>
<sequence length="753" mass="84322">MEQENISRWIEQITKEFSLQHKNVKAVADLLTEGATIPFISRYRKELTGSMDEVMIANIRDRLEQLRELDKRREAIISSIEKQGKLTPELMQAVVAATSLAELEDIYLPYKPKRKTRASAAKEKGLEPLAQKIFDQENFNLEEFAKTFIDSEKGVNELQEALEGARDIIAEWISENQETRKHVRELFWKEGAVESKVLKGKEAEGQKYKDYFEWKEPISKTPSHRLLALRRGEKEGILALDIFPPEEDALHAIERQFIKTENAASEQVRLAAKDSYKRLLRPSLETEIRMETKMRADEEAIKVFASNLKELLLSAPLGQKNVLALDPGFRTGCKLVCLDRQGKLLHFEAIYPNEPQRDVAKSATIIKGLVQKYDIEAIAIGNGTASRETESFVKSIGLNNKVLVVMVNESGASVYSASEVAREEFPDKDVTVRGAVSIGRRLMDPLAELVKIDPKSIGVGQYQHDVDQTKLKQGLDDVVMSCVNSVGVEVNTASKELLSYVSGLSPALAKNIVEFRNQNGPFKDRDSLMKVPRLGEKVFEQAAGFLRIHDSSNPLDSSAVHPESYAIVQRMAADLGCSVKDLMSGAELRKQLDLNKYVTEKVGLPTLNDILSELEKPGRDPREVFEVFSFTEGVNSIGDLKIGMKLPGIVTNVTNFGAFVDIGVHQDGLVHISHLSDKFVKDPKEAVTVQQKVQVTVVEVDVPRKRIGLSMKSDPFAQPGEMPARGNKPKQKPKEKEQSMEEKLAMLVNKFKK</sequence>
<dbReference type="Gene3D" id="3.30.420.140">
    <property type="entry name" value="YqgF/RNase H-like domain"/>
    <property type="match status" value="1"/>
</dbReference>
<comment type="caution">
    <text evidence="3">The sequence shown here is derived from an EMBL/GenBank/DDBJ whole genome shotgun (WGS) entry which is preliminary data.</text>
</comment>
<dbReference type="InterPro" id="IPR050437">
    <property type="entry name" value="Ribos_protein_bS1-like"/>
</dbReference>
<dbReference type="SMART" id="SM00316">
    <property type="entry name" value="S1"/>
    <property type="match status" value="1"/>
</dbReference>
<dbReference type="SUPFAM" id="SSF50249">
    <property type="entry name" value="Nucleic acid-binding proteins"/>
    <property type="match status" value="1"/>
</dbReference>
<dbReference type="InterPro" id="IPR012340">
    <property type="entry name" value="NA-bd_OB-fold"/>
</dbReference>
<dbReference type="Pfam" id="PF12836">
    <property type="entry name" value="HHH_3"/>
    <property type="match status" value="1"/>
</dbReference>
<dbReference type="InterPro" id="IPR012337">
    <property type="entry name" value="RNaseH-like_sf"/>
</dbReference>
<dbReference type="PANTHER" id="PTHR10724">
    <property type="entry name" value="30S RIBOSOMAL PROTEIN S1"/>
    <property type="match status" value="1"/>
</dbReference>
<dbReference type="SMART" id="SM00732">
    <property type="entry name" value="YqgFc"/>
    <property type="match status" value="1"/>
</dbReference>
<dbReference type="Gene3D" id="2.40.50.140">
    <property type="entry name" value="Nucleic acid-binding proteins"/>
    <property type="match status" value="1"/>
</dbReference>
<dbReference type="GO" id="GO:0005737">
    <property type="term" value="C:cytoplasm"/>
    <property type="evidence" value="ECO:0007669"/>
    <property type="project" value="UniProtKB-ARBA"/>
</dbReference>
<dbReference type="SUPFAM" id="SSF53098">
    <property type="entry name" value="Ribonuclease H-like"/>
    <property type="match status" value="1"/>
</dbReference>
<dbReference type="EMBL" id="JAHESF010000006">
    <property type="protein sequence ID" value="MBT1696824.1"/>
    <property type="molecule type" value="Genomic_DNA"/>
</dbReference>
<dbReference type="FunFam" id="1.10.150.310:FF:000001">
    <property type="entry name" value="RNA-binding transcriptional accessory protein"/>
    <property type="match status" value="1"/>
</dbReference>
<dbReference type="InterPro" id="IPR010994">
    <property type="entry name" value="RuvA_2-like"/>
</dbReference>
<dbReference type="GO" id="GO:0006139">
    <property type="term" value="P:nucleobase-containing compound metabolic process"/>
    <property type="evidence" value="ECO:0007669"/>
    <property type="project" value="InterPro"/>
</dbReference>
<dbReference type="Pfam" id="PF09371">
    <property type="entry name" value="Tex_N"/>
    <property type="match status" value="1"/>
</dbReference>
<dbReference type="Pfam" id="PF16921">
    <property type="entry name" value="Tex_YqgF"/>
    <property type="match status" value="1"/>
</dbReference>
<dbReference type="InterPro" id="IPR041692">
    <property type="entry name" value="HHH_9"/>
</dbReference>
<dbReference type="InterPro" id="IPR023319">
    <property type="entry name" value="Tex-like_HTH_dom_sf"/>
</dbReference>
<dbReference type="AlphaFoldDB" id="A0AAP2DMM4"/>
<dbReference type="FunFam" id="3.30.420.140:FF:000001">
    <property type="entry name" value="RNA-binding transcriptional accessory protein"/>
    <property type="match status" value="1"/>
</dbReference>
<dbReference type="InterPro" id="IPR018974">
    <property type="entry name" value="Tex-like_N"/>
</dbReference>
<dbReference type="GO" id="GO:0006412">
    <property type="term" value="P:translation"/>
    <property type="evidence" value="ECO:0007669"/>
    <property type="project" value="TreeGrafter"/>
</dbReference>
<dbReference type="InterPro" id="IPR006641">
    <property type="entry name" value="YqgF/RNaseH-like_dom"/>
</dbReference>
<dbReference type="GO" id="GO:0003735">
    <property type="term" value="F:structural constituent of ribosome"/>
    <property type="evidence" value="ECO:0007669"/>
    <property type="project" value="TreeGrafter"/>
</dbReference>
<dbReference type="GO" id="GO:0003729">
    <property type="term" value="F:mRNA binding"/>
    <property type="evidence" value="ECO:0007669"/>
    <property type="project" value="UniProtKB-ARBA"/>
</dbReference>
<dbReference type="InterPro" id="IPR003029">
    <property type="entry name" value="S1_domain"/>
</dbReference>
<evidence type="ECO:0000313" key="3">
    <source>
        <dbReference type="EMBL" id="MBT1696824.1"/>
    </source>
</evidence>
<feature type="domain" description="S1 motif" evidence="2">
    <location>
        <begin position="643"/>
        <end position="712"/>
    </location>
</feature>
<dbReference type="Pfam" id="PF00575">
    <property type="entry name" value="S1"/>
    <property type="match status" value="1"/>
</dbReference>
<feature type="region of interest" description="Disordered" evidence="1">
    <location>
        <begin position="709"/>
        <end position="741"/>
    </location>
</feature>
<organism evidence="3 4">
    <name type="scientific">Chryseosolibacter histidini</name>
    <dbReference type="NCBI Taxonomy" id="2782349"/>
    <lineage>
        <taxon>Bacteria</taxon>
        <taxon>Pseudomonadati</taxon>
        <taxon>Bacteroidota</taxon>
        <taxon>Cytophagia</taxon>
        <taxon>Cytophagales</taxon>
        <taxon>Chryseotaleaceae</taxon>
        <taxon>Chryseosolibacter</taxon>
    </lineage>
</organism>
<dbReference type="PANTHER" id="PTHR10724:SF10">
    <property type="entry name" value="S1 RNA-BINDING DOMAIN-CONTAINING PROTEIN 1"/>
    <property type="match status" value="1"/>
</dbReference>
<protein>
    <submittedName>
        <fullName evidence="3">RNA-binding transcriptional accessory protein</fullName>
    </submittedName>
</protein>
<proteinExistence type="predicted"/>
<dbReference type="CDD" id="cd05685">
    <property type="entry name" value="S1_Tex"/>
    <property type="match status" value="1"/>
</dbReference>
<dbReference type="SUPFAM" id="SSF158832">
    <property type="entry name" value="Tex N-terminal region-like"/>
    <property type="match status" value="1"/>
</dbReference>
<dbReference type="InterPro" id="IPR023323">
    <property type="entry name" value="Tex-like_dom_sf"/>
</dbReference>
<dbReference type="InterPro" id="IPR037027">
    <property type="entry name" value="YqgF/RNaseH-like_dom_sf"/>
</dbReference>
<keyword evidence="4" id="KW-1185">Reference proteome</keyword>
<dbReference type="SUPFAM" id="SSF47781">
    <property type="entry name" value="RuvA domain 2-like"/>
    <property type="match status" value="2"/>
</dbReference>
<dbReference type="Pfam" id="PF22706">
    <property type="entry name" value="Tex_central_region"/>
    <property type="match status" value="1"/>
</dbReference>
<dbReference type="Gene3D" id="1.10.10.650">
    <property type="entry name" value="RuvA domain 2-like"/>
    <property type="match status" value="1"/>
</dbReference>
<dbReference type="FunFam" id="1.10.10.650:FF:000001">
    <property type="entry name" value="S1 RNA-binding domain 1"/>
    <property type="match status" value="1"/>
</dbReference>
<dbReference type="InterPro" id="IPR055179">
    <property type="entry name" value="Tex-like_central_region"/>
</dbReference>